<proteinExistence type="predicted"/>
<organism evidence="6 7">
    <name type="scientific">Leersia perrieri</name>
    <dbReference type="NCBI Taxonomy" id="77586"/>
    <lineage>
        <taxon>Eukaryota</taxon>
        <taxon>Viridiplantae</taxon>
        <taxon>Streptophyta</taxon>
        <taxon>Embryophyta</taxon>
        <taxon>Tracheophyta</taxon>
        <taxon>Spermatophyta</taxon>
        <taxon>Magnoliopsida</taxon>
        <taxon>Liliopsida</taxon>
        <taxon>Poales</taxon>
        <taxon>Poaceae</taxon>
        <taxon>BOP clade</taxon>
        <taxon>Oryzoideae</taxon>
        <taxon>Oryzeae</taxon>
        <taxon>Oryzinae</taxon>
        <taxon>Leersia</taxon>
    </lineage>
</organism>
<evidence type="ECO:0000256" key="3">
    <source>
        <dbReference type="ARBA" id="ARBA00022786"/>
    </source>
</evidence>
<dbReference type="Pfam" id="PF25553">
    <property type="entry name" value="BTB-POZ_ANK-like"/>
    <property type="match status" value="1"/>
</dbReference>
<reference evidence="7" key="2">
    <citation type="submission" date="2013-12" db="EMBL/GenBank/DDBJ databases">
        <authorList>
            <person name="Yu Y."/>
            <person name="Lee S."/>
            <person name="de Baynast K."/>
            <person name="Wissotski M."/>
            <person name="Liu L."/>
            <person name="Talag J."/>
            <person name="Goicoechea J."/>
            <person name="Angelova A."/>
            <person name="Jetty R."/>
            <person name="Kudrna D."/>
            <person name="Golser W."/>
            <person name="Rivera L."/>
            <person name="Zhang J."/>
            <person name="Wing R."/>
        </authorList>
    </citation>
    <scope>NUCLEOTIDE SEQUENCE</scope>
</reference>
<name>A0A0D9WV35_9ORYZ</name>
<dbReference type="Proteomes" id="UP000032180">
    <property type="component" value="Chromosome 7"/>
</dbReference>
<comment type="function">
    <text evidence="1">May act as a substrate-specific adapter of an E3 ubiquitin-protein ligase complex (CUL3-RBX1-BTB) which mediates the ubiquitination and subsequent proteasomal degradation of target proteins.</text>
</comment>
<dbReference type="AlphaFoldDB" id="A0A0D9WV35"/>
<evidence type="ECO:0000259" key="5">
    <source>
        <dbReference type="PROSITE" id="PS50097"/>
    </source>
</evidence>
<feature type="domain" description="BTB" evidence="5">
    <location>
        <begin position="152"/>
        <end position="222"/>
    </location>
</feature>
<protein>
    <recommendedName>
        <fullName evidence="5">BTB domain-containing protein</fullName>
    </recommendedName>
</protein>
<evidence type="ECO:0000256" key="4">
    <source>
        <dbReference type="SAM" id="MobiDB-lite"/>
    </source>
</evidence>
<dbReference type="SUPFAM" id="SSF54695">
    <property type="entry name" value="POZ domain"/>
    <property type="match status" value="1"/>
</dbReference>
<dbReference type="PANTHER" id="PTHR31060:SF28">
    <property type="entry name" value="OS07G0123500 PROTEIN"/>
    <property type="match status" value="1"/>
</dbReference>
<feature type="compositionally biased region" description="Polar residues" evidence="4">
    <location>
        <begin position="62"/>
        <end position="88"/>
    </location>
</feature>
<keyword evidence="3" id="KW-0833">Ubl conjugation pathway</keyword>
<comment type="pathway">
    <text evidence="2">Protein modification; protein ubiquitination.</text>
</comment>
<sequence>MPCEGRHAICHVSMIAGVLSMEEFKFGRLDGQPAKNRNVPIAVTPEGFWCCPSQAVLHKTMKNQNQQARTKGGTSPSVSKASSVQRTPTVLLEKRTHSTPTRSRMHSRTNSNEQLFPPADDAVPDPPKVSPVPDKRHKQHKISVGFGQLHMSDLKVMLYGREGVAVKMIVHKNILAQNSTFFADKLSRQSPVSCIEVLDCEDVEIFVETVGLMYCKDVKQRLIKQTVARVLRILKVAESIGFPACVMSCLNYLEAVPWVGDEEENVVSSIRQLHCEDYGVSPLLKRVASDLTNPPSDTFAHIIELVLKSSDDRGRREMKSLVLKLLKESNIWTNGSSDSCVVTFYSSCRNCLESLLNLFRQASEPEFSEQSSDNKDMIFRQITLEADNLLWLAEILADRNAADELTSIWASQGELAKLHCKVPVMHRHLISGVTARLFVAVGKGEALPSSETRQLLLDVWLQPLMDDYNWLQHGCRSFDRKVVEEGIGQTILTLPLEDQQTILLTWLGRFLKVGDSCPNLQRAFEVWWRRTFVRPYTDQQGSSSSSRFATKMIRDC</sequence>
<dbReference type="InterPro" id="IPR058039">
    <property type="entry name" value="At3g05675-like_ankyrin"/>
</dbReference>
<feature type="compositionally biased region" description="Polar residues" evidence="4">
    <location>
        <begin position="98"/>
        <end position="114"/>
    </location>
</feature>
<dbReference type="UniPathway" id="UPA00143"/>
<reference evidence="6 7" key="1">
    <citation type="submission" date="2012-08" db="EMBL/GenBank/DDBJ databases">
        <title>Oryza genome evolution.</title>
        <authorList>
            <person name="Wing R.A."/>
        </authorList>
    </citation>
    <scope>NUCLEOTIDE SEQUENCE</scope>
</reference>
<accession>A0A0D9WV35</accession>
<dbReference type="HOGENOM" id="CLU_025834_0_1_1"/>
<keyword evidence="7" id="KW-1185">Reference proteome</keyword>
<dbReference type="Gramene" id="LPERR07G01570.1">
    <property type="protein sequence ID" value="LPERR07G01570.1"/>
    <property type="gene ID" value="LPERR07G01570"/>
</dbReference>
<dbReference type="eggNOG" id="ENOG502QUCJ">
    <property type="taxonomic scope" value="Eukaryota"/>
</dbReference>
<dbReference type="InterPro" id="IPR000210">
    <property type="entry name" value="BTB/POZ_dom"/>
</dbReference>
<dbReference type="PROSITE" id="PS50097">
    <property type="entry name" value="BTB"/>
    <property type="match status" value="1"/>
</dbReference>
<dbReference type="Gene3D" id="3.30.710.10">
    <property type="entry name" value="Potassium Channel Kv1.1, Chain A"/>
    <property type="match status" value="1"/>
</dbReference>
<dbReference type="STRING" id="77586.A0A0D9WV35"/>
<dbReference type="EnsemblPlants" id="LPERR07G01570.1">
    <property type="protein sequence ID" value="LPERR07G01570.1"/>
    <property type="gene ID" value="LPERR07G01570"/>
</dbReference>
<dbReference type="InterPro" id="IPR038920">
    <property type="entry name" value="At3g05675-like"/>
</dbReference>
<dbReference type="InterPro" id="IPR011333">
    <property type="entry name" value="SKP1/BTB/POZ_sf"/>
</dbReference>
<feature type="region of interest" description="Disordered" evidence="4">
    <location>
        <begin position="61"/>
        <end position="137"/>
    </location>
</feature>
<evidence type="ECO:0000256" key="2">
    <source>
        <dbReference type="ARBA" id="ARBA00004906"/>
    </source>
</evidence>
<evidence type="ECO:0000313" key="6">
    <source>
        <dbReference type="EnsemblPlants" id="LPERR07G01570.1"/>
    </source>
</evidence>
<evidence type="ECO:0000256" key="1">
    <source>
        <dbReference type="ARBA" id="ARBA00002668"/>
    </source>
</evidence>
<dbReference type="Pfam" id="PF00651">
    <property type="entry name" value="BTB"/>
    <property type="match status" value="1"/>
</dbReference>
<dbReference type="GO" id="GO:0016567">
    <property type="term" value="P:protein ubiquitination"/>
    <property type="evidence" value="ECO:0007669"/>
    <property type="project" value="UniProtKB-UniPathway"/>
</dbReference>
<dbReference type="PANTHER" id="PTHR31060">
    <property type="entry name" value="OSJNBA0011J08.25 PROTEIN-RELATED"/>
    <property type="match status" value="1"/>
</dbReference>
<reference evidence="6" key="3">
    <citation type="submission" date="2015-04" db="UniProtKB">
        <authorList>
            <consortium name="EnsemblPlants"/>
        </authorList>
    </citation>
    <scope>IDENTIFICATION</scope>
</reference>
<evidence type="ECO:0000313" key="7">
    <source>
        <dbReference type="Proteomes" id="UP000032180"/>
    </source>
</evidence>